<evidence type="ECO:0000313" key="3">
    <source>
        <dbReference type="Proteomes" id="UP000499080"/>
    </source>
</evidence>
<dbReference type="AlphaFoldDB" id="A0A4Y2B3J2"/>
<sequence>MLFPELLTCTRPSYTRDLLWNRFSDLRPSIPKERHLSPHMSLTVAHEIWVYWKGRIILNHGQMMRATYEPAHLQTFPHNRRDDICSAPEYSGYEPGTSGPEAKVSPSGQR</sequence>
<evidence type="ECO:0000256" key="1">
    <source>
        <dbReference type="SAM" id="MobiDB-lite"/>
    </source>
</evidence>
<name>A0A4Y2B3J2_ARAVE</name>
<protein>
    <submittedName>
        <fullName evidence="2">Uncharacterized protein</fullName>
    </submittedName>
</protein>
<feature type="region of interest" description="Disordered" evidence="1">
    <location>
        <begin position="79"/>
        <end position="110"/>
    </location>
</feature>
<evidence type="ECO:0000313" key="2">
    <source>
        <dbReference type="EMBL" id="GBL86623.1"/>
    </source>
</evidence>
<keyword evidence="3" id="KW-1185">Reference proteome</keyword>
<gene>
    <name evidence="2" type="ORF">AVEN_194867_1</name>
</gene>
<comment type="caution">
    <text evidence="2">The sequence shown here is derived from an EMBL/GenBank/DDBJ whole genome shotgun (WGS) entry which is preliminary data.</text>
</comment>
<proteinExistence type="predicted"/>
<dbReference type="Proteomes" id="UP000499080">
    <property type="component" value="Unassembled WGS sequence"/>
</dbReference>
<organism evidence="2 3">
    <name type="scientific">Araneus ventricosus</name>
    <name type="common">Orbweaver spider</name>
    <name type="synonym">Epeira ventricosa</name>
    <dbReference type="NCBI Taxonomy" id="182803"/>
    <lineage>
        <taxon>Eukaryota</taxon>
        <taxon>Metazoa</taxon>
        <taxon>Ecdysozoa</taxon>
        <taxon>Arthropoda</taxon>
        <taxon>Chelicerata</taxon>
        <taxon>Arachnida</taxon>
        <taxon>Araneae</taxon>
        <taxon>Araneomorphae</taxon>
        <taxon>Entelegynae</taxon>
        <taxon>Araneoidea</taxon>
        <taxon>Araneidae</taxon>
        <taxon>Araneus</taxon>
    </lineage>
</organism>
<reference evidence="2 3" key="1">
    <citation type="journal article" date="2019" name="Sci. Rep.">
        <title>Orb-weaving spider Araneus ventricosus genome elucidates the spidroin gene catalogue.</title>
        <authorList>
            <person name="Kono N."/>
            <person name="Nakamura H."/>
            <person name="Ohtoshi R."/>
            <person name="Moran D.A.P."/>
            <person name="Shinohara A."/>
            <person name="Yoshida Y."/>
            <person name="Fujiwara M."/>
            <person name="Mori M."/>
            <person name="Tomita M."/>
            <person name="Arakawa K."/>
        </authorList>
    </citation>
    <scope>NUCLEOTIDE SEQUENCE [LARGE SCALE GENOMIC DNA]</scope>
</reference>
<dbReference type="EMBL" id="BGPR01000049">
    <property type="protein sequence ID" value="GBL86623.1"/>
    <property type="molecule type" value="Genomic_DNA"/>
</dbReference>
<accession>A0A4Y2B3J2</accession>